<dbReference type="EMBL" id="DSRU01000440">
    <property type="protein sequence ID" value="HFN01730.1"/>
    <property type="molecule type" value="Genomic_DNA"/>
</dbReference>
<dbReference type="AlphaFoldDB" id="A0A7C3KI17"/>
<comment type="caution">
    <text evidence="1">The sequence shown here is derived from an EMBL/GenBank/DDBJ whole genome shotgun (WGS) entry which is preliminary data.</text>
</comment>
<name>A0A7C3KI17_9CYAN</name>
<protein>
    <submittedName>
        <fullName evidence="1">Uncharacterized protein</fullName>
    </submittedName>
</protein>
<proteinExistence type="predicted"/>
<gene>
    <name evidence="1" type="ORF">ENR64_29115</name>
</gene>
<organism evidence="1">
    <name type="scientific">Oscillatoriales cyanobacterium SpSt-418</name>
    <dbReference type="NCBI Taxonomy" id="2282169"/>
    <lineage>
        <taxon>Bacteria</taxon>
        <taxon>Bacillati</taxon>
        <taxon>Cyanobacteriota</taxon>
        <taxon>Cyanophyceae</taxon>
        <taxon>Oscillatoriophycideae</taxon>
        <taxon>Oscillatoriales</taxon>
    </lineage>
</organism>
<accession>A0A7C3KI17</accession>
<sequence>MVGEVSRSEAHVSSFAAKGWGLEVNVWSLRVNVPGAAVQVLPAQLGWWSIANNAPLREAEATRTKVKLPASEVGSLCSEVKG</sequence>
<reference evidence="1" key="1">
    <citation type="journal article" date="2020" name="mSystems">
        <title>Genome- and Community-Level Interaction Insights into Carbon Utilization and Element Cycling Functions of Hydrothermarchaeota in Hydrothermal Sediment.</title>
        <authorList>
            <person name="Zhou Z."/>
            <person name="Liu Y."/>
            <person name="Xu W."/>
            <person name="Pan J."/>
            <person name="Luo Z.H."/>
            <person name="Li M."/>
        </authorList>
    </citation>
    <scope>NUCLEOTIDE SEQUENCE [LARGE SCALE GENOMIC DNA]</scope>
    <source>
        <strain evidence="1">SpSt-418</strain>
    </source>
</reference>
<evidence type="ECO:0000313" key="1">
    <source>
        <dbReference type="EMBL" id="HFN01730.1"/>
    </source>
</evidence>